<dbReference type="Proteomes" id="UP000031443">
    <property type="component" value="Unassembled WGS sequence"/>
</dbReference>
<keyword evidence="2" id="KW-1185">Reference proteome</keyword>
<accession>M7AZI8</accession>
<sequence>MPSLLPDPHRLLHAMKQLIRRLITTGGSSFKMEKALFPEKFTGHADETEISVFLADFELLLSVTELSGEKAAQYRTVFLEYNAKAFFQ</sequence>
<gene>
    <name evidence="1" type="ORF">UY3_11874</name>
</gene>
<dbReference type="AlphaFoldDB" id="M7AZI8"/>
<dbReference type="EMBL" id="KB547573">
    <property type="protein sequence ID" value="EMP30971.1"/>
    <property type="molecule type" value="Genomic_DNA"/>
</dbReference>
<protein>
    <submittedName>
        <fullName evidence="1">Uncharacterized protein</fullName>
    </submittedName>
</protein>
<organism evidence="1 2">
    <name type="scientific">Chelonia mydas</name>
    <name type="common">Green sea-turtle</name>
    <name type="synonym">Chelonia agassizi</name>
    <dbReference type="NCBI Taxonomy" id="8469"/>
    <lineage>
        <taxon>Eukaryota</taxon>
        <taxon>Metazoa</taxon>
        <taxon>Chordata</taxon>
        <taxon>Craniata</taxon>
        <taxon>Vertebrata</taxon>
        <taxon>Euteleostomi</taxon>
        <taxon>Archelosauria</taxon>
        <taxon>Testudinata</taxon>
        <taxon>Testudines</taxon>
        <taxon>Cryptodira</taxon>
        <taxon>Durocryptodira</taxon>
        <taxon>Americhelydia</taxon>
        <taxon>Chelonioidea</taxon>
        <taxon>Cheloniidae</taxon>
        <taxon>Chelonia</taxon>
    </lineage>
</organism>
<evidence type="ECO:0000313" key="1">
    <source>
        <dbReference type="EMBL" id="EMP30971.1"/>
    </source>
</evidence>
<evidence type="ECO:0000313" key="2">
    <source>
        <dbReference type="Proteomes" id="UP000031443"/>
    </source>
</evidence>
<reference evidence="2" key="1">
    <citation type="journal article" date="2013" name="Nat. Genet.">
        <title>The draft genomes of soft-shell turtle and green sea turtle yield insights into the development and evolution of the turtle-specific body plan.</title>
        <authorList>
            <person name="Wang Z."/>
            <person name="Pascual-Anaya J."/>
            <person name="Zadissa A."/>
            <person name="Li W."/>
            <person name="Niimura Y."/>
            <person name="Huang Z."/>
            <person name="Li C."/>
            <person name="White S."/>
            <person name="Xiong Z."/>
            <person name="Fang D."/>
            <person name="Wang B."/>
            <person name="Ming Y."/>
            <person name="Chen Y."/>
            <person name="Zheng Y."/>
            <person name="Kuraku S."/>
            <person name="Pignatelli M."/>
            <person name="Herrero J."/>
            <person name="Beal K."/>
            <person name="Nozawa M."/>
            <person name="Li Q."/>
            <person name="Wang J."/>
            <person name="Zhang H."/>
            <person name="Yu L."/>
            <person name="Shigenobu S."/>
            <person name="Wang J."/>
            <person name="Liu J."/>
            <person name="Flicek P."/>
            <person name="Searle S."/>
            <person name="Wang J."/>
            <person name="Kuratani S."/>
            <person name="Yin Y."/>
            <person name="Aken B."/>
            <person name="Zhang G."/>
            <person name="Irie N."/>
        </authorList>
    </citation>
    <scope>NUCLEOTIDE SEQUENCE [LARGE SCALE GENOMIC DNA]</scope>
</reference>
<proteinExistence type="predicted"/>
<name>M7AZI8_CHEMY</name>